<reference evidence="2" key="1">
    <citation type="submission" date="2020-10" db="EMBL/GenBank/DDBJ databases">
        <title>Taxonomic study of unclassified bacteria belonging to the class Ktedonobacteria.</title>
        <authorList>
            <person name="Yabe S."/>
            <person name="Wang C.M."/>
            <person name="Zheng Y."/>
            <person name="Sakai Y."/>
            <person name="Cavaletti L."/>
            <person name="Monciardini P."/>
            <person name="Donadio S."/>
        </authorList>
    </citation>
    <scope>NUCLEOTIDE SEQUENCE</scope>
    <source>
        <strain evidence="2">SOSP1-1</strain>
    </source>
</reference>
<name>A0A8J3MUF0_9CHLR</name>
<evidence type="ECO:0000313" key="3">
    <source>
        <dbReference type="Proteomes" id="UP000612362"/>
    </source>
</evidence>
<dbReference type="EMBL" id="BNJF01000003">
    <property type="protein sequence ID" value="GHO48145.1"/>
    <property type="molecule type" value="Genomic_DNA"/>
</dbReference>
<organism evidence="2 3">
    <name type="scientific">Ktedonospora formicarum</name>
    <dbReference type="NCBI Taxonomy" id="2778364"/>
    <lineage>
        <taxon>Bacteria</taxon>
        <taxon>Bacillati</taxon>
        <taxon>Chloroflexota</taxon>
        <taxon>Ktedonobacteria</taxon>
        <taxon>Ktedonobacterales</taxon>
        <taxon>Ktedonobacteraceae</taxon>
        <taxon>Ktedonospora</taxon>
    </lineage>
</organism>
<accession>A0A8J3MUF0</accession>
<comment type="caution">
    <text evidence="2">The sequence shown here is derived from an EMBL/GenBank/DDBJ whole genome shotgun (WGS) entry which is preliminary data.</text>
</comment>
<evidence type="ECO:0000256" key="1">
    <source>
        <dbReference type="SAM" id="MobiDB-lite"/>
    </source>
</evidence>
<protein>
    <submittedName>
        <fullName evidence="2">Uncharacterized protein</fullName>
    </submittedName>
</protein>
<dbReference type="AlphaFoldDB" id="A0A8J3MUF0"/>
<gene>
    <name evidence="2" type="ORF">KSX_63080</name>
</gene>
<evidence type="ECO:0000313" key="2">
    <source>
        <dbReference type="EMBL" id="GHO48145.1"/>
    </source>
</evidence>
<sequence length="87" mass="9697">MAVAVNNERQKLEEAVIAAFTRFFPEQPVAKFKLQGDEELPQRPSRFVMSRSRLTVSGWTRTWTSAPGPSSTSGWTKPLRTSVCPTG</sequence>
<keyword evidence="3" id="KW-1185">Reference proteome</keyword>
<dbReference type="Proteomes" id="UP000612362">
    <property type="component" value="Unassembled WGS sequence"/>
</dbReference>
<feature type="compositionally biased region" description="Polar residues" evidence="1">
    <location>
        <begin position="65"/>
        <end position="75"/>
    </location>
</feature>
<proteinExistence type="predicted"/>
<feature type="region of interest" description="Disordered" evidence="1">
    <location>
        <begin position="65"/>
        <end position="87"/>
    </location>
</feature>